<dbReference type="GO" id="GO:0005634">
    <property type="term" value="C:nucleus"/>
    <property type="evidence" value="ECO:0007669"/>
    <property type="project" value="TreeGrafter"/>
</dbReference>
<evidence type="ECO:0000313" key="8">
    <source>
        <dbReference type="Proteomes" id="UP001431209"/>
    </source>
</evidence>
<feature type="region of interest" description="Disordered" evidence="4">
    <location>
        <begin position="1"/>
        <end position="25"/>
    </location>
</feature>
<dbReference type="InterPro" id="IPR016643">
    <property type="entry name" value="26S_Psome_Rpn1"/>
</dbReference>
<organism evidence="7 8">
    <name type="scientific">Acrasis kona</name>
    <dbReference type="NCBI Taxonomy" id="1008807"/>
    <lineage>
        <taxon>Eukaryota</taxon>
        <taxon>Discoba</taxon>
        <taxon>Heterolobosea</taxon>
        <taxon>Tetramitia</taxon>
        <taxon>Eutetramitia</taxon>
        <taxon>Acrasidae</taxon>
        <taxon>Acrasis</taxon>
    </lineage>
</organism>
<comment type="similarity">
    <text evidence="1">Belongs to the proteasome subunit S2 family.</text>
</comment>
<dbReference type="InterPro" id="IPR002015">
    <property type="entry name" value="Proteasome/cyclosome_rpt"/>
</dbReference>
<accession>A0AAW2YMJ7</accession>
<feature type="compositionally biased region" description="Basic and acidic residues" evidence="4">
    <location>
        <begin position="11"/>
        <end position="23"/>
    </location>
</feature>
<dbReference type="Gene3D" id="1.25.10.10">
    <property type="entry name" value="Leucine-rich Repeat Variant"/>
    <property type="match status" value="1"/>
</dbReference>
<name>A0AAW2YMJ7_9EUKA</name>
<dbReference type="Pfam" id="PF17781">
    <property type="entry name" value="RPN1_RPN2_N"/>
    <property type="match status" value="1"/>
</dbReference>
<keyword evidence="8" id="KW-1185">Reference proteome</keyword>
<sequence>MTTPPEVPVQDNKDNNDNKDKKVVKGKGKVDLNALSEEDEKYKQDIEMIIERVCENDENIQKTALDQIRSELTQETGTVTSVPKSLKFIKPHYDRLKETYAKAPASNKKNFAQLLSVLAMTLGKEDEREIIKYRLEGGDEDLQNWGHEYISALAGEVGKEFDHRSLSNPDLKDTDVEDLLELTKKLIPSMIKNNAEPEACDLLLEIERPKLIIDYSEPTNYKRICDYLESVAKYQLTPDDIEIRRIVYDVYTKQNKYIDALRIALLLNDRDLIKETFSHNEDKVVQKQMAIMLGRAFVKLEPEDDEDGSLSSLIGNTKLSEHYLYLAKELDSLDPKTPEDIYKSHLNENRSTLSQNIDSAKQNLAATFVNGFVNAGYGTDKLMTDEGSRWLYRNKDHGMMSAAASLGLLYLWNVDEGLAEVDKYLYSVEDFIKGGALLALGIVNAGVRSEVDAALALLGDYIESDKHDLRVGAILGLGIAYAGSAHEDVNEQLMPILADGDQPIEIVAFTALSLGLIFVGTANDDITEAIVQVLMERDEKTLSNTLVRYLCLALGFLFLGKQDAAKPIIETTKTLNAKIAGYCELTVETCAYAGTGNVLKVQQLLKICGEHLEEGKENRHQALAVIGIATIAMGEELGTEMATRSFDHLLQYADVNVKRAVPLALGLMNVSNPKMTVMDTLSKLSHDSDAEVAQGAIMALGLIGAGTNNARAAQMLRQLSTYYAKESSHLLVVRIAQGLLFAGKGLISLSPYFYDRTLLQPVVLCGLLTTMHTCLDLKKILLSQYHYLLYHLSLAMRPRMMITVDEDMNPLPVSVRVGTAVDTVAQAGRPKTITGFQTHNSPVILQFDDRAELGTEKYLSVSTILEGVVILKKNPDYVEEQE</sequence>
<dbReference type="InterPro" id="IPR040892">
    <property type="entry name" value="RPN1_N"/>
</dbReference>
<dbReference type="Pfam" id="PF01851">
    <property type="entry name" value="PC_rep"/>
    <property type="match status" value="2"/>
</dbReference>
<dbReference type="FunFam" id="1.25.10.10:FF:000026">
    <property type="entry name" value="26S proteasome non-ATPase regulatory subunit 2"/>
    <property type="match status" value="1"/>
</dbReference>
<dbReference type="AlphaFoldDB" id="A0AAW2YMJ7"/>
<keyword evidence="3 7" id="KW-0647">Proteasome</keyword>
<dbReference type="PIRSF" id="PIRSF015965">
    <property type="entry name" value="26S_Psome_Rpn1"/>
    <property type="match status" value="1"/>
</dbReference>
<keyword evidence="2" id="KW-0677">Repeat</keyword>
<dbReference type="GO" id="GO:0043161">
    <property type="term" value="P:proteasome-mediated ubiquitin-dependent protein catabolic process"/>
    <property type="evidence" value="ECO:0007669"/>
    <property type="project" value="TreeGrafter"/>
</dbReference>
<dbReference type="SUPFAM" id="SSF48371">
    <property type="entry name" value="ARM repeat"/>
    <property type="match status" value="1"/>
</dbReference>
<feature type="domain" description="26S proteasome non-ATPase regulatory subunit RPN1 C-terminal" evidence="6">
    <location>
        <begin position="824"/>
        <end position="877"/>
    </location>
</feature>
<evidence type="ECO:0000259" key="6">
    <source>
        <dbReference type="Pfam" id="PF18051"/>
    </source>
</evidence>
<dbReference type="GO" id="GO:0030234">
    <property type="term" value="F:enzyme regulator activity"/>
    <property type="evidence" value="ECO:0007669"/>
    <property type="project" value="InterPro"/>
</dbReference>
<evidence type="ECO:0000259" key="5">
    <source>
        <dbReference type="Pfam" id="PF17781"/>
    </source>
</evidence>
<dbReference type="EMBL" id="JAOPGA020000356">
    <property type="protein sequence ID" value="KAL0478269.1"/>
    <property type="molecule type" value="Genomic_DNA"/>
</dbReference>
<dbReference type="PANTHER" id="PTHR10943">
    <property type="entry name" value="26S PROTEASOME NON-ATPASE REGULATORY SUBUNIT"/>
    <property type="match status" value="1"/>
</dbReference>
<dbReference type="InterPro" id="IPR011989">
    <property type="entry name" value="ARM-like"/>
</dbReference>
<dbReference type="InterPro" id="IPR041433">
    <property type="entry name" value="RPN1_C"/>
</dbReference>
<feature type="domain" description="RPN1 N-terminal" evidence="5">
    <location>
        <begin position="46"/>
        <end position="347"/>
    </location>
</feature>
<evidence type="ECO:0000256" key="3">
    <source>
        <dbReference type="ARBA" id="ARBA00022942"/>
    </source>
</evidence>
<evidence type="ECO:0000256" key="1">
    <source>
        <dbReference type="ARBA" id="ARBA00005460"/>
    </source>
</evidence>
<evidence type="ECO:0000313" key="7">
    <source>
        <dbReference type="EMBL" id="KAL0478269.1"/>
    </source>
</evidence>
<comment type="caution">
    <text evidence="7">The sequence shown here is derived from an EMBL/GenBank/DDBJ whole genome shotgun (WGS) entry which is preliminary data.</text>
</comment>
<proteinExistence type="inferred from homology"/>
<dbReference type="Pfam" id="PF18051">
    <property type="entry name" value="RPN1_C"/>
    <property type="match status" value="1"/>
</dbReference>
<dbReference type="GO" id="GO:0042176">
    <property type="term" value="P:regulation of protein catabolic process"/>
    <property type="evidence" value="ECO:0007669"/>
    <property type="project" value="InterPro"/>
</dbReference>
<dbReference type="GO" id="GO:0008540">
    <property type="term" value="C:proteasome regulatory particle, base subcomplex"/>
    <property type="evidence" value="ECO:0007669"/>
    <property type="project" value="TreeGrafter"/>
</dbReference>
<dbReference type="PANTHER" id="PTHR10943:SF1">
    <property type="entry name" value="26S PROTEASOME NON-ATPASE REGULATORY SUBUNIT 2"/>
    <property type="match status" value="1"/>
</dbReference>
<reference evidence="7 8" key="1">
    <citation type="submission" date="2024-03" db="EMBL/GenBank/DDBJ databases">
        <title>The Acrasis kona genome and developmental transcriptomes reveal deep origins of eukaryotic multicellular pathways.</title>
        <authorList>
            <person name="Sheikh S."/>
            <person name="Fu C.-J."/>
            <person name="Brown M.W."/>
            <person name="Baldauf S.L."/>
        </authorList>
    </citation>
    <scope>NUCLEOTIDE SEQUENCE [LARGE SCALE GENOMIC DNA]</scope>
    <source>
        <strain evidence="7 8">ATCC MYA-3509</strain>
    </source>
</reference>
<evidence type="ECO:0000256" key="2">
    <source>
        <dbReference type="ARBA" id="ARBA00022737"/>
    </source>
</evidence>
<dbReference type="InterPro" id="IPR016024">
    <property type="entry name" value="ARM-type_fold"/>
</dbReference>
<evidence type="ECO:0000256" key="4">
    <source>
        <dbReference type="SAM" id="MobiDB-lite"/>
    </source>
</evidence>
<protein>
    <submittedName>
        <fullName evidence="7">26S proteasome subunit Rpn1</fullName>
    </submittedName>
</protein>
<gene>
    <name evidence="7" type="ORF">AKO1_008549</name>
</gene>
<dbReference type="GO" id="GO:0034515">
    <property type="term" value="C:proteasome storage granule"/>
    <property type="evidence" value="ECO:0007669"/>
    <property type="project" value="TreeGrafter"/>
</dbReference>
<dbReference type="Proteomes" id="UP001431209">
    <property type="component" value="Unassembled WGS sequence"/>
</dbReference>